<comment type="caution">
    <text evidence="3">The sequence shown here is derived from an EMBL/GenBank/DDBJ whole genome shotgun (WGS) entry which is preliminary data.</text>
</comment>
<organism evidence="3 4">
    <name type="scientific">Thermaurantimonas aggregans</name>
    <dbReference type="NCBI Taxonomy" id="2173829"/>
    <lineage>
        <taxon>Bacteria</taxon>
        <taxon>Pseudomonadati</taxon>
        <taxon>Bacteroidota</taxon>
        <taxon>Flavobacteriia</taxon>
        <taxon>Flavobacteriales</taxon>
        <taxon>Schleiferiaceae</taxon>
        <taxon>Thermaurantimonas</taxon>
    </lineage>
</organism>
<evidence type="ECO:0000256" key="1">
    <source>
        <dbReference type="ARBA" id="ARBA00022962"/>
    </source>
</evidence>
<dbReference type="Pfam" id="PF00117">
    <property type="entry name" value="GATase"/>
    <property type="match status" value="1"/>
</dbReference>
<dbReference type="RefSeq" id="WP_124397782.1">
    <property type="nucleotide sequence ID" value="NZ_BHZE01000010.1"/>
</dbReference>
<dbReference type="FunFam" id="3.40.50.880:FF:000003">
    <property type="entry name" value="Anthranilate synthase component II"/>
    <property type="match status" value="1"/>
</dbReference>
<dbReference type="InterPro" id="IPR050472">
    <property type="entry name" value="Anth_synth/Amidotransfase"/>
</dbReference>
<sequence length="185" mass="20699">MKLLLLDNYDSFTYNLWNYLKMCDVDVEVAYNDQVVVDKIGQYSGIVLSPGPGIPSEAGALMDVISKWAGKRPILGICLGHQAIAEAFGGHLRKLPMPYHGVAHKITFKNIPIFQEIEMPTEVGLYHSWAIESVPSIVEVVAENSENIPMAIYSEHLHLTGLQFHPESIMTTYGLKMIQNWINSL</sequence>
<keyword evidence="4" id="KW-1185">Reference proteome</keyword>
<accession>A0A401XL19</accession>
<dbReference type="PRINTS" id="PR00099">
    <property type="entry name" value="CPSGATASE"/>
</dbReference>
<keyword evidence="1" id="KW-0315">Glutamine amidotransferase</keyword>
<protein>
    <submittedName>
        <fullName evidence="3">Aminodeoxychorismate/anthranilate synthase component II</fullName>
    </submittedName>
</protein>
<dbReference type="PANTHER" id="PTHR43418">
    <property type="entry name" value="MULTIFUNCTIONAL TRYPTOPHAN BIOSYNTHESIS PROTEIN-RELATED"/>
    <property type="match status" value="1"/>
</dbReference>
<dbReference type="GO" id="GO:0004049">
    <property type="term" value="F:anthranilate synthase activity"/>
    <property type="evidence" value="ECO:0007669"/>
    <property type="project" value="TreeGrafter"/>
</dbReference>
<dbReference type="PANTHER" id="PTHR43418:SF4">
    <property type="entry name" value="MULTIFUNCTIONAL TRYPTOPHAN BIOSYNTHESIS PROTEIN"/>
    <property type="match status" value="1"/>
</dbReference>
<dbReference type="PROSITE" id="PS51273">
    <property type="entry name" value="GATASE_TYPE_1"/>
    <property type="match status" value="1"/>
</dbReference>
<dbReference type="EMBL" id="BHZE01000010">
    <property type="protein sequence ID" value="GCD77716.1"/>
    <property type="molecule type" value="Genomic_DNA"/>
</dbReference>
<dbReference type="PRINTS" id="PR00097">
    <property type="entry name" value="ANTSNTHASEII"/>
</dbReference>
<dbReference type="InterPro" id="IPR006221">
    <property type="entry name" value="TrpG/PapA_dom"/>
</dbReference>
<dbReference type="InterPro" id="IPR029062">
    <property type="entry name" value="Class_I_gatase-like"/>
</dbReference>
<dbReference type="GO" id="GO:0005829">
    <property type="term" value="C:cytosol"/>
    <property type="evidence" value="ECO:0007669"/>
    <property type="project" value="TreeGrafter"/>
</dbReference>
<dbReference type="Proteomes" id="UP000286715">
    <property type="component" value="Unassembled WGS sequence"/>
</dbReference>
<gene>
    <name evidence="3" type="primary">pabA</name>
    <name evidence="3" type="ORF">JCM31826_11980</name>
</gene>
<evidence type="ECO:0000259" key="2">
    <source>
        <dbReference type="Pfam" id="PF00117"/>
    </source>
</evidence>
<dbReference type="InterPro" id="IPR017926">
    <property type="entry name" value="GATASE"/>
</dbReference>
<dbReference type="OrthoDB" id="9786812at2"/>
<dbReference type="CDD" id="cd01743">
    <property type="entry name" value="GATase1_Anthranilate_Synthase"/>
    <property type="match status" value="1"/>
</dbReference>
<dbReference type="SUPFAM" id="SSF52317">
    <property type="entry name" value="Class I glutamine amidotransferase-like"/>
    <property type="match status" value="1"/>
</dbReference>
<name>A0A401XL19_9FLAO</name>
<evidence type="ECO:0000313" key="4">
    <source>
        <dbReference type="Proteomes" id="UP000286715"/>
    </source>
</evidence>
<dbReference type="NCBIfam" id="TIGR00566">
    <property type="entry name" value="trpG_papA"/>
    <property type="match status" value="1"/>
</dbReference>
<dbReference type="PRINTS" id="PR00096">
    <property type="entry name" value="GATASE"/>
</dbReference>
<dbReference type="Gene3D" id="3.40.50.880">
    <property type="match status" value="1"/>
</dbReference>
<evidence type="ECO:0000313" key="3">
    <source>
        <dbReference type="EMBL" id="GCD77716.1"/>
    </source>
</evidence>
<reference evidence="3 4" key="1">
    <citation type="submission" date="2018-11" db="EMBL/GenBank/DDBJ databases">
        <title>Schleiferia aggregans sp. nov., a moderately thermophilic heterotrophic bacterium isolated from microbial mats at a terrestrial hot spring.</title>
        <authorList>
            <person name="Iino T."/>
            <person name="Ohkuma M."/>
            <person name="Haruta S."/>
        </authorList>
    </citation>
    <scope>NUCLEOTIDE SEQUENCE [LARGE SCALE GENOMIC DNA]</scope>
    <source>
        <strain evidence="3 4">LA</strain>
    </source>
</reference>
<dbReference type="AlphaFoldDB" id="A0A401XL19"/>
<feature type="domain" description="Glutamine amidotransferase" evidence="2">
    <location>
        <begin position="4"/>
        <end position="182"/>
    </location>
</feature>
<dbReference type="GO" id="GO:0000162">
    <property type="term" value="P:L-tryptophan biosynthetic process"/>
    <property type="evidence" value="ECO:0007669"/>
    <property type="project" value="TreeGrafter"/>
</dbReference>
<proteinExistence type="predicted"/>